<dbReference type="EMBL" id="CP096659">
    <property type="protein sequence ID" value="UPV74980.1"/>
    <property type="molecule type" value="Genomic_DNA"/>
</dbReference>
<dbReference type="KEGG" id="halx:M0R89_02680"/>
<keyword evidence="4" id="KW-1185">Reference proteome</keyword>
<organism evidence="3 4">
    <name type="scientific">Halorussus limi</name>
    <dbReference type="NCBI Taxonomy" id="2938695"/>
    <lineage>
        <taxon>Archaea</taxon>
        <taxon>Methanobacteriati</taxon>
        <taxon>Methanobacteriota</taxon>
        <taxon>Stenosarchaea group</taxon>
        <taxon>Halobacteria</taxon>
        <taxon>Halobacteriales</taxon>
        <taxon>Haladaptataceae</taxon>
        <taxon>Halorussus</taxon>
    </lineage>
</organism>
<proteinExistence type="predicted"/>
<dbReference type="SUPFAM" id="SSF51011">
    <property type="entry name" value="Glycosyl hydrolase domain"/>
    <property type="match status" value="1"/>
</dbReference>
<gene>
    <name evidence="3" type="ORF">M0R89_02680</name>
</gene>
<dbReference type="AlphaFoldDB" id="A0A8U0HV94"/>
<reference evidence="3 4" key="1">
    <citation type="submission" date="2022-04" db="EMBL/GenBank/DDBJ databases">
        <title>Diverse halophilic archaea isolated from saline environments.</title>
        <authorList>
            <person name="Cui H.-L."/>
        </authorList>
    </citation>
    <scope>NUCLEOTIDE SEQUENCE [LARGE SCALE GENOMIC DNA]</scope>
    <source>
        <strain evidence="3 4">XZYJT49</strain>
    </source>
</reference>
<dbReference type="InterPro" id="IPR013780">
    <property type="entry name" value="Glyco_hydro_b"/>
</dbReference>
<feature type="compositionally biased region" description="Basic and acidic residues" evidence="1">
    <location>
        <begin position="628"/>
        <end position="643"/>
    </location>
</feature>
<evidence type="ECO:0000256" key="1">
    <source>
        <dbReference type="SAM" id="MobiDB-lite"/>
    </source>
</evidence>
<feature type="region of interest" description="Disordered" evidence="1">
    <location>
        <begin position="1"/>
        <end position="50"/>
    </location>
</feature>
<evidence type="ECO:0000259" key="2">
    <source>
        <dbReference type="SMART" id="SM00642"/>
    </source>
</evidence>
<keyword evidence="3" id="KW-0378">Hydrolase</keyword>
<dbReference type="GO" id="GO:0016787">
    <property type="term" value="F:hydrolase activity"/>
    <property type="evidence" value="ECO:0007669"/>
    <property type="project" value="UniProtKB-KW"/>
</dbReference>
<dbReference type="PANTHER" id="PTHR10357">
    <property type="entry name" value="ALPHA-AMYLASE FAMILY MEMBER"/>
    <property type="match status" value="1"/>
</dbReference>
<dbReference type="Gene3D" id="3.20.20.80">
    <property type="entry name" value="Glycosidases"/>
    <property type="match status" value="1"/>
</dbReference>
<feature type="compositionally biased region" description="Basic and acidic residues" evidence="1">
    <location>
        <begin position="19"/>
        <end position="39"/>
    </location>
</feature>
<feature type="domain" description="Glycosyl hydrolase family 13 catalytic" evidence="2">
    <location>
        <begin position="275"/>
        <end position="609"/>
    </location>
</feature>
<dbReference type="Proteomes" id="UP000830729">
    <property type="component" value="Chromosome"/>
</dbReference>
<dbReference type="Pfam" id="PF00128">
    <property type="entry name" value="Alpha-amylase"/>
    <property type="match status" value="1"/>
</dbReference>
<dbReference type="CDD" id="cd11313">
    <property type="entry name" value="AmyAc_arch_bac_AmyA"/>
    <property type="match status" value="1"/>
</dbReference>
<feature type="region of interest" description="Disordered" evidence="1">
    <location>
        <begin position="183"/>
        <end position="202"/>
    </location>
</feature>
<dbReference type="RefSeq" id="WP_248651023.1">
    <property type="nucleotide sequence ID" value="NZ_CP096659.1"/>
</dbReference>
<dbReference type="InterPro" id="IPR013783">
    <property type="entry name" value="Ig-like_fold"/>
</dbReference>
<protein>
    <submittedName>
        <fullName evidence="3">Alpha-amylase family glycosyl hydrolase</fullName>
    </submittedName>
</protein>
<accession>A0A8U0HV94</accession>
<sequence length="717" mass="79357">MHEPGPPRFVHAGESVELAPRRPDPTADFSWRVRDRPAESEASVGDGAIVHFTPDEPGAYELELTAPDGTHRQTVRAFPDPRRETRFAVAASEFDLPDEEIASVSLTGPFNDYTLGRDRMTREGEEYVATFDLPPGDHEGICVANDDFEHSRTVDVSVPGPGRPRIHLDGRVEDGTLVVTARTEAAPDGSDPDAEFRLDDRDDLDESAVSVEGSRLRVPVADLPDRARIHAVAVAERHSVADTLLVESDDSDAGSATVSRPNDPPEWATHATVYQIFVRRFAGETVETTFEEIERRVPYLESLDVDCLWLTPVVESPTDHGYHVTDYFDTAGDLGTRAEFESLVARLRAADIRVVFDLVLNHTSRDHPAFQMHAAGVPEYADYYERVPADPDETDRDATDVDDVDWAGEGTPGYLFNWTRIPNLNYDSPSVRSWMLDVVEEWAPLVDGFRADVAWGVPHGFWKEVRERLKTEDPEFFLLDETVPRDPQFHENEFDAHYDTALYGALREIGRGDAPAETLFDALDATRREGFPESSLLLRYVENHDETRYLAECGESALRAAAAATFTLPGAPMIYYGQERGVEDQRGEMKWYDGDADLTAFHRRLSALRDQRSVLRTGAVERVEWTCEGRTDGDRPADDRSGDGRTGGPDDSTPDPTVAYARDDGDSRVVVVLNFGDDPHEVSVGEPVGTTDLLTGESVAAGDGVAVADAVVLESED</sequence>
<dbReference type="GeneID" id="72184069"/>
<dbReference type="InterPro" id="IPR017853">
    <property type="entry name" value="GH"/>
</dbReference>
<evidence type="ECO:0000313" key="4">
    <source>
        <dbReference type="Proteomes" id="UP000830729"/>
    </source>
</evidence>
<dbReference type="SMART" id="SM00642">
    <property type="entry name" value="Aamy"/>
    <property type="match status" value="1"/>
</dbReference>
<dbReference type="GO" id="GO:0005975">
    <property type="term" value="P:carbohydrate metabolic process"/>
    <property type="evidence" value="ECO:0007669"/>
    <property type="project" value="InterPro"/>
</dbReference>
<dbReference type="Gene3D" id="2.60.40.1180">
    <property type="entry name" value="Golgi alpha-mannosidase II"/>
    <property type="match status" value="1"/>
</dbReference>
<name>A0A8U0HV94_9EURY</name>
<dbReference type="InterPro" id="IPR006047">
    <property type="entry name" value="GH13_cat_dom"/>
</dbReference>
<dbReference type="Gene3D" id="2.60.40.10">
    <property type="entry name" value="Immunoglobulins"/>
    <property type="match status" value="1"/>
</dbReference>
<evidence type="ECO:0000313" key="3">
    <source>
        <dbReference type="EMBL" id="UPV74980.1"/>
    </source>
</evidence>
<dbReference type="SUPFAM" id="SSF51445">
    <property type="entry name" value="(Trans)glycosidases"/>
    <property type="match status" value="1"/>
</dbReference>
<feature type="region of interest" description="Disordered" evidence="1">
    <location>
        <begin position="628"/>
        <end position="665"/>
    </location>
</feature>